<dbReference type="SUPFAM" id="SSF46894">
    <property type="entry name" value="C-terminal effector domain of the bipartite response regulators"/>
    <property type="match status" value="1"/>
</dbReference>
<dbReference type="SMART" id="SM00862">
    <property type="entry name" value="Trans_reg_C"/>
    <property type="match status" value="1"/>
</dbReference>
<dbReference type="InterPro" id="IPR001867">
    <property type="entry name" value="OmpR/PhoB-type_DNA-bd"/>
</dbReference>
<dbReference type="CDD" id="cd00383">
    <property type="entry name" value="trans_reg_C"/>
    <property type="match status" value="1"/>
</dbReference>
<dbReference type="Gene3D" id="1.10.10.10">
    <property type="entry name" value="Winged helix-like DNA-binding domain superfamily/Winged helix DNA-binding domain"/>
    <property type="match status" value="1"/>
</dbReference>
<comment type="caution">
    <text evidence="5">The sequence shown here is derived from an EMBL/GenBank/DDBJ whole genome shotgun (WGS) entry which is preliminary data.</text>
</comment>
<evidence type="ECO:0000313" key="5">
    <source>
        <dbReference type="EMBL" id="MDO1559846.1"/>
    </source>
</evidence>
<evidence type="ECO:0000259" key="4">
    <source>
        <dbReference type="PROSITE" id="PS51755"/>
    </source>
</evidence>
<reference evidence="5" key="1">
    <citation type="submission" date="2023-07" db="EMBL/GenBank/DDBJ databases">
        <title>Brevundimonas soil sp. nov., isolated from the soil of chemical plant.</title>
        <authorList>
            <person name="Wu N."/>
        </authorList>
    </citation>
    <scope>NUCLEOTIDE SEQUENCE</scope>
    <source>
        <strain evidence="5">XZ-24</strain>
    </source>
</reference>
<evidence type="ECO:0000256" key="3">
    <source>
        <dbReference type="SAM" id="Phobius"/>
    </source>
</evidence>
<feature type="transmembrane region" description="Helical" evidence="3">
    <location>
        <begin position="326"/>
        <end position="346"/>
    </location>
</feature>
<proteinExistence type="predicted"/>
<dbReference type="InterPro" id="IPR016032">
    <property type="entry name" value="Sig_transdc_resp-reg_C-effctor"/>
</dbReference>
<keyword evidence="3" id="KW-0472">Membrane</keyword>
<feature type="transmembrane region" description="Helical" evidence="3">
    <location>
        <begin position="241"/>
        <end position="260"/>
    </location>
</feature>
<dbReference type="Pfam" id="PF00486">
    <property type="entry name" value="Trans_reg_C"/>
    <property type="match status" value="1"/>
</dbReference>
<dbReference type="InterPro" id="IPR036388">
    <property type="entry name" value="WH-like_DNA-bd_sf"/>
</dbReference>
<feature type="domain" description="OmpR/PhoB-type" evidence="4">
    <location>
        <begin position="2"/>
        <end position="100"/>
    </location>
</feature>
<feature type="transmembrane region" description="Helical" evidence="3">
    <location>
        <begin position="200"/>
        <end position="221"/>
    </location>
</feature>
<feature type="transmembrane region" description="Helical" evidence="3">
    <location>
        <begin position="161"/>
        <end position="188"/>
    </location>
</feature>
<organism evidence="5 6">
    <name type="scientific">Peiella sedimenti</name>
    <dbReference type="NCBI Taxonomy" id="3061083"/>
    <lineage>
        <taxon>Bacteria</taxon>
        <taxon>Pseudomonadati</taxon>
        <taxon>Pseudomonadota</taxon>
        <taxon>Alphaproteobacteria</taxon>
        <taxon>Caulobacterales</taxon>
        <taxon>Caulobacteraceae</taxon>
        <taxon>Peiella</taxon>
    </lineage>
</organism>
<feature type="DNA-binding region" description="OmpR/PhoB-type" evidence="2">
    <location>
        <begin position="2"/>
        <end position="100"/>
    </location>
</feature>
<evidence type="ECO:0000256" key="2">
    <source>
        <dbReference type="PROSITE-ProRule" id="PRU01091"/>
    </source>
</evidence>
<feature type="transmembrane region" description="Helical" evidence="3">
    <location>
        <begin position="124"/>
        <end position="149"/>
    </location>
</feature>
<keyword evidence="3" id="KW-1133">Transmembrane helix</keyword>
<dbReference type="PROSITE" id="PS51755">
    <property type="entry name" value="OMPR_PHOB"/>
    <property type="match status" value="1"/>
</dbReference>
<keyword evidence="6" id="KW-1185">Reference proteome</keyword>
<sequence length="354" mass="36062">MNGPYRFGDFVLDPAQRRLSRDGRTVDLNARYLDALILMVREAGRLVAKDRFMDEVWRGVPVTDEALTQCIRTLRRLLGDEAAQPRFIETVPKHGYRFIALVKAAETPPSAQAAAAPPQGWIEALWLGAAAMAGGGVAGFLGGMLYAVLGVTQPPEPGMGAGSILMVLVCVTMVVGLIGGAGVGFGVAAARLISGRLGPWSVLGGAAGGLIVGAFVKLVASDGFVLLLGRAPGEVTGGPEGFVLGAGVGLGAWLGARLAGPGSLLRASAVGGLGGALAGLVITLMGGQLMAASLEALAQMFPDSRLDLTPLGALFGEAGFGPVSHVGVAMLEGLLFAGCVVAAMILTGRQLRQV</sequence>
<protein>
    <submittedName>
        <fullName evidence="5">Transcriptional regulator</fullName>
    </submittedName>
</protein>
<feature type="transmembrane region" description="Helical" evidence="3">
    <location>
        <begin position="272"/>
        <end position="294"/>
    </location>
</feature>
<gene>
    <name evidence="5" type="ORF">Q0812_10455</name>
</gene>
<evidence type="ECO:0000256" key="1">
    <source>
        <dbReference type="ARBA" id="ARBA00023125"/>
    </source>
</evidence>
<dbReference type="Proteomes" id="UP001169063">
    <property type="component" value="Unassembled WGS sequence"/>
</dbReference>
<dbReference type="EMBL" id="JAUKTR010000004">
    <property type="protein sequence ID" value="MDO1559846.1"/>
    <property type="molecule type" value="Genomic_DNA"/>
</dbReference>
<name>A0ABT8SNA1_9CAUL</name>
<keyword evidence="1 2" id="KW-0238">DNA-binding</keyword>
<dbReference type="RefSeq" id="WP_302110278.1">
    <property type="nucleotide sequence ID" value="NZ_JAUKTR010000004.1"/>
</dbReference>
<accession>A0ABT8SNA1</accession>
<keyword evidence="3" id="KW-0812">Transmembrane</keyword>
<evidence type="ECO:0000313" key="6">
    <source>
        <dbReference type="Proteomes" id="UP001169063"/>
    </source>
</evidence>